<organism evidence="1 2">
    <name type="scientific">Anabarilius grahami</name>
    <name type="common">Kanglang fish</name>
    <name type="synonym">Barilius grahami</name>
    <dbReference type="NCBI Taxonomy" id="495550"/>
    <lineage>
        <taxon>Eukaryota</taxon>
        <taxon>Metazoa</taxon>
        <taxon>Chordata</taxon>
        <taxon>Craniata</taxon>
        <taxon>Vertebrata</taxon>
        <taxon>Euteleostomi</taxon>
        <taxon>Actinopterygii</taxon>
        <taxon>Neopterygii</taxon>
        <taxon>Teleostei</taxon>
        <taxon>Ostariophysi</taxon>
        <taxon>Cypriniformes</taxon>
        <taxon>Xenocyprididae</taxon>
        <taxon>Xenocypridinae</taxon>
        <taxon>Xenocypridinae incertae sedis</taxon>
        <taxon>Anabarilius</taxon>
    </lineage>
</organism>
<evidence type="ECO:0000313" key="2">
    <source>
        <dbReference type="Proteomes" id="UP000281406"/>
    </source>
</evidence>
<comment type="caution">
    <text evidence="1">The sequence shown here is derived from an EMBL/GenBank/DDBJ whole genome shotgun (WGS) entry which is preliminary data.</text>
</comment>
<name>A0A3N0YY25_ANAGA</name>
<dbReference type="AlphaFoldDB" id="A0A3N0YY25"/>
<keyword evidence="2" id="KW-1185">Reference proteome</keyword>
<reference evidence="1 2" key="1">
    <citation type="submission" date="2018-10" db="EMBL/GenBank/DDBJ databases">
        <title>Genome assembly for a Yunnan-Guizhou Plateau 3E fish, Anabarilius grahami (Regan), and its evolutionary and genetic applications.</title>
        <authorList>
            <person name="Jiang W."/>
        </authorList>
    </citation>
    <scope>NUCLEOTIDE SEQUENCE [LARGE SCALE GENOMIC DNA]</scope>
    <source>
        <strain evidence="1">AG-KIZ</strain>
        <tissue evidence="1">Muscle</tissue>
    </source>
</reference>
<evidence type="ECO:0000313" key="1">
    <source>
        <dbReference type="EMBL" id="ROL50853.1"/>
    </source>
</evidence>
<accession>A0A3N0YY25</accession>
<dbReference type="EMBL" id="RJVU01019434">
    <property type="protein sequence ID" value="ROL50853.1"/>
    <property type="molecule type" value="Genomic_DNA"/>
</dbReference>
<dbReference type="OrthoDB" id="10067927at2759"/>
<dbReference type="Proteomes" id="UP000281406">
    <property type="component" value="Unassembled WGS sequence"/>
</dbReference>
<gene>
    <name evidence="1" type="ORF">DPX16_15097</name>
</gene>
<proteinExistence type="predicted"/>
<protein>
    <submittedName>
        <fullName evidence="1">Uncharacterized protein</fullName>
    </submittedName>
</protein>
<sequence length="202" mass="23436">MHQRGAVFGDCESRRKRERWRRGIGAGKQARHCEFGRKSTLTEPEGGARWTVRSFVRDSVLRTQFFNCKQGPRQTIRAFALQLREQLFRLKKRQDHGLGEGEALLKDQFLLGLRDGPIRQSLRIQLRRNPTLTFDELRQEALALEQDHADTSDPSHCMVTNAASSPLPPAPSDWKQALREELRRDVRDQMTELSKTFLEELR</sequence>